<keyword evidence="2" id="KW-1185">Reference proteome</keyword>
<evidence type="ECO:0000313" key="2">
    <source>
        <dbReference type="Proteomes" id="UP000289856"/>
    </source>
</evidence>
<reference evidence="1 2" key="1">
    <citation type="submission" date="2019-01" db="EMBL/GenBank/DDBJ databases">
        <title>Complete genome sequence of Cohnella hallensis HS21 isolated from Korean fir (Abies koreana) rhizospheric soil.</title>
        <authorList>
            <person name="Jiang L."/>
            <person name="Kang S.W."/>
            <person name="Kim S."/>
            <person name="Jung J."/>
            <person name="Kim C.Y."/>
            <person name="Kim D.H."/>
            <person name="Kim S.W."/>
            <person name="Lee J."/>
        </authorList>
    </citation>
    <scope>NUCLEOTIDE SEQUENCE [LARGE SCALE GENOMIC DNA]</scope>
    <source>
        <strain evidence="1 2">HS21</strain>
    </source>
</reference>
<accession>A0A3T1DFB4</accession>
<sequence>MGDSKFCIDPLLVTPIKKSNEANNHDESTNGQQRCECLEIPHCLASNLVYGYTVHGFLCVDRMVA</sequence>
<dbReference type="Proteomes" id="UP000289856">
    <property type="component" value="Chromosome"/>
</dbReference>
<dbReference type="AlphaFoldDB" id="A0A3T1DFB4"/>
<evidence type="ECO:0000313" key="1">
    <source>
        <dbReference type="EMBL" id="BBI36724.1"/>
    </source>
</evidence>
<name>A0A3T1DFB4_9BACL</name>
<protein>
    <submittedName>
        <fullName evidence="1">Uncharacterized protein</fullName>
    </submittedName>
</protein>
<dbReference type="EMBL" id="AP019400">
    <property type="protein sequence ID" value="BBI36724.1"/>
    <property type="molecule type" value="Genomic_DNA"/>
</dbReference>
<proteinExistence type="predicted"/>
<gene>
    <name evidence="1" type="ORF">KCTCHS21_61230</name>
</gene>
<dbReference type="KEGG" id="cohn:KCTCHS21_61230"/>
<organism evidence="1 2">
    <name type="scientific">Cohnella abietis</name>
    <dbReference type="NCBI Taxonomy" id="2507935"/>
    <lineage>
        <taxon>Bacteria</taxon>
        <taxon>Bacillati</taxon>
        <taxon>Bacillota</taxon>
        <taxon>Bacilli</taxon>
        <taxon>Bacillales</taxon>
        <taxon>Paenibacillaceae</taxon>
        <taxon>Cohnella</taxon>
    </lineage>
</organism>